<gene>
    <name evidence="1" type="ORF">ACFO5R_11540</name>
</gene>
<accession>A0ABD5PRI7</accession>
<evidence type="ECO:0000313" key="2">
    <source>
        <dbReference type="Proteomes" id="UP001595898"/>
    </source>
</evidence>
<name>A0ABD5PRI7_9EURY</name>
<organism evidence="1 2">
    <name type="scientific">Halosolutus amylolyticus</name>
    <dbReference type="NCBI Taxonomy" id="2932267"/>
    <lineage>
        <taxon>Archaea</taxon>
        <taxon>Methanobacteriati</taxon>
        <taxon>Methanobacteriota</taxon>
        <taxon>Stenosarchaea group</taxon>
        <taxon>Halobacteria</taxon>
        <taxon>Halobacteriales</taxon>
        <taxon>Natrialbaceae</taxon>
        <taxon>Halosolutus</taxon>
    </lineage>
</organism>
<keyword evidence="2" id="KW-1185">Reference proteome</keyword>
<dbReference type="AlphaFoldDB" id="A0ABD5PRI7"/>
<comment type="caution">
    <text evidence="1">The sequence shown here is derived from an EMBL/GenBank/DDBJ whole genome shotgun (WGS) entry which is preliminary data.</text>
</comment>
<dbReference type="RefSeq" id="WP_250140751.1">
    <property type="nucleotide sequence ID" value="NZ_JALIQP010000002.1"/>
</dbReference>
<dbReference type="EMBL" id="JBHSFA010000007">
    <property type="protein sequence ID" value="MFC4542551.1"/>
    <property type="molecule type" value="Genomic_DNA"/>
</dbReference>
<proteinExistence type="predicted"/>
<dbReference type="Proteomes" id="UP001595898">
    <property type="component" value="Unassembled WGS sequence"/>
</dbReference>
<dbReference type="Pfam" id="PF24433">
    <property type="entry name" value="DUF7556"/>
    <property type="match status" value="1"/>
</dbReference>
<dbReference type="InterPro" id="IPR055978">
    <property type="entry name" value="DUF7556"/>
</dbReference>
<sequence length="55" mass="6213">MKPDLESFGEEDDPDVVAAIDEIDGRQHLVIADITRDDVWMTVPEAEALSADEWR</sequence>
<protein>
    <submittedName>
        <fullName evidence="1">Uncharacterized protein</fullName>
    </submittedName>
</protein>
<reference evidence="1 2" key="1">
    <citation type="journal article" date="2019" name="Int. J. Syst. Evol. Microbiol.">
        <title>The Global Catalogue of Microorganisms (GCM) 10K type strain sequencing project: providing services to taxonomists for standard genome sequencing and annotation.</title>
        <authorList>
            <consortium name="The Broad Institute Genomics Platform"/>
            <consortium name="The Broad Institute Genome Sequencing Center for Infectious Disease"/>
            <person name="Wu L."/>
            <person name="Ma J."/>
        </authorList>
    </citation>
    <scope>NUCLEOTIDE SEQUENCE [LARGE SCALE GENOMIC DNA]</scope>
    <source>
        <strain evidence="1 2">WLHS5</strain>
    </source>
</reference>
<evidence type="ECO:0000313" key="1">
    <source>
        <dbReference type="EMBL" id="MFC4542551.1"/>
    </source>
</evidence>